<feature type="transmembrane region" description="Helical" evidence="8">
    <location>
        <begin position="229"/>
        <end position="250"/>
    </location>
</feature>
<dbReference type="PANTHER" id="PTHR23517:SF15">
    <property type="entry name" value="PROTON-DEPENDENT OLIGOPEPTIDE FAMILY TRANSPORT PROTEIN"/>
    <property type="match status" value="1"/>
</dbReference>
<evidence type="ECO:0000313" key="10">
    <source>
        <dbReference type="Proteomes" id="UP000257323"/>
    </source>
</evidence>
<dbReference type="InterPro" id="IPR005279">
    <property type="entry name" value="Dipep/tripep_permease"/>
</dbReference>
<dbReference type="SUPFAM" id="SSF103473">
    <property type="entry name" value="MFS general substrate transporter"/>
    <property type="match status" value="2"/>
</dbReference>
<dbReference type="InterPro" id="IPR018456">
    <property type="entry name" value="PTR2_symporter_CS"/>
</dbReference>
<dbReference type="GO" id="GO:0005886">
    <property type="term" value="C:plasma membrane"/>
    <property type="evidence" value="ECO:0007669"/>
    <property type="project" value="UniProtKB-SubCell"/>
</dbReference>
<evidence type="ECO:0000256" key="8">
    <source>
        <dbReference type="SAM" id="Phobius"/>
    </source>
</evidence>
<feature type="transmembrane region" description="Helical" evidence="8">
    <location>
        <begin position="142"/>
        <end position="160"/>
    </location>
</feature>
<feature type="transmembrane region" description="Helical" evidence="8">
    <location>
        <begin position="504"/>
        <end position="524"/>
    </location>
</feature>
<evidence type="ECO:0000256" key="5">
    <source>
        <dbReference type="ARBA" id="ARBA00022989"/>
    </source>
</evidence>
<dbReference type="InterPro" id="IPR050171">
    <property type="entry name" value="MFS_Transporters"/>
</dbReference>
<protein>
    <submittedName>
        <fullName evidence="9">Di-/tripeptide transporter</fullName>
    </submittedName>
</protein>
<dbReference type="Gene3D" id="1.20.1250.20">
    <property type="entry name" value="MFS general substrate transporter like domains"/>
    <property type="match status" value="3"/>
</dbReference>
<keyword evidence="4 7" id="KW-0812">Transmembrane</keyword>
<feature type="transmembrane region" description="Helical" evidence="8">
    <location>
        <begin position="286"/>
        <end position="308"/>
    </location>
</feature>
<dbReference type="CDD" id="cd17346">
    <property type="entry name" value="MFS_DtpA_like"/>
    <property type="match status" value="1"/>
</dbReference>
<dbReference type="GO" id="GO:0006857">
    <property type="term" value="P:oligopeptide transport"/>
    <property type="evidence" value="ECO:0007669"/>
    <property type="project" value="InterPro"/>
</dbReference>
<feature type="transmembrane region" description="Helical" evidence="8">
    <location>
        <begin position="425"/>
        <end position="444"/>
    </location>
</feature>
<dbReference type="InterPro" id="IPR000109">
    <property type="entry name" value="POT_fam"/>
</dbReference>
<keyword evidence="5 8" id="KW-1133">Transmembrane helix</keyword>
<name>A0A3E2BJR4_9BACT</name>
<evidence type="ECO:0000256" key="6">
    <source>
        <dbReference type="ARBA" id="ARBA00023136"/>
    </source>
</evidence>
<keyword evidence="2 7" id="KW-0813">Transport</keyword>
<dbReference type="PANTHER" id="PTHR23517">
    <property type="entry name" value="RESISTANCE PROTEIN MDTM, PUTATIVE-RELATED-RELATED"/>
    <property type="match status" value="1"/>
</dbReference>
<comment type="subcellular location">
    <subcellularLocation>
        <location evidence="1">Cell membrane</location>
        <topology evidence="1">Multi-pass membrane protein</topology>
    </subcellularLocation>
    <subcellularLocation>
        <location evidence="7">Membrane</location>
        <topology evidence="7">Multi-pass membrane protein</topology>
    </subcellularLocation>
</comment>
<dbReference type="Proteomes" id="UP000257323">
    <property type="component" value="Unassembled WGS sequence"/>
</dbReference>
<dbReference type="AlphaFoldDB" id="A0A3E2BJR4"/>
<keyword evidence="6 8" id="KW-0472">Membrane</keyword>
<evidence type="ECO:0000313" key="9">
    <source>
        <dbReference type="EMBL" id="RFT14980.1"/>
    </source>
</evidence>
<sequence length="560" mass="62217">MFKGHPRGLFVAFFANMGERFGFYTMVSIFVLFLQAKYGMTPGQTGFMYATFMFFVYFFPLLGGFLADRVLGYGRTISIGLVVMFSGYLLLALPTRFQTGFALVVAALATIALGTGLFKGNLQALVGNLYDDPKYSHLRDRAFTIFYMGINVGAMFAPSASEVVSNFILKKSNFFYDARIPALAHDFLNGKLADANQLLELAQKQNPAITIDGLRQFAETYLGTLGKSYHFGFGVACISLIISMLIFWGFRKYYRQADITEKQKEKSAELKAQMVELTPEQTKQRLVALGLVFLVVIFFWMAFHQSAVTMTFFARDYTVKQVGQLTNLWFDLGGLLPLFLSILGLVFLVKKGVSKGGRIAGGLAFIIFAVLTYLRYSSYPEVSPFQPQRFQHFNPFFIVALSPLVIGIFSYLNKIGKEPSAPRKIGIGMLLTAASFSILVIASLRLPSPAELGGRVAPPEYLVSVYWLISTYFLLTIAELFLSPMGISFVSRVAPPKYKGLMQGGWFAATATGNYLVGLVGYLWMKVPLWALWSILVVACLLSAAFMFSIMKRLEKAASS</sequence>
<dbReference type="Pfam" id="PF00854">
    <property type="entry name" value="PTR2"/>
    <property type="match status" value="2"/>
</dbReference>
<comment type="caution">
    <text evidence="9">The sequence shown here is derived from an EMBL/GenBank/DDBJ whole genome shotgun (WGS) entry which is preliminary data.</text>
</comment>
<feature type="transmembrane region" description="Helical" evidence="8">
    <location>
        <begin position="530"/>
        <end position="551"/>
    </location>
</feature>
<accession>A0A3E2BJR4</accession>
<feature type="transmembrane region" description="Helical" evidence="8">
    <location>
        <begin position="21"/>
        <end position="40"/>
    </location>
</feature>
<feature type="transmembrane region" description="Helical" evidence="8">
    <location>
        <begin position="73"/>
        <end position="93"/>
    </location>
</feature>
<feature type="transmembrane region" description="Helical" evidence="8">
    <location>
        <begin position="396"/>
        <end position="413"/>
    </location>
</feature>
<dbReference type="InterPro" id="IPR036259">
    <property type="entry name" value="MFS_trans_sf"/>
</dbReference>
<comment type="similarity">
    <text evidence="7">Belongs to the major facilitator superfamily. Proton-dependent oligopeptide transporter (POT/PTR) (TC 2.A.17) family.</text>
</comment>
<proteinExistence type="inferred from homology"/>
<dbReference type="GO" id="GO:1904680">
    <property type="term" value="F:peptide transmembrane transporter activity"/>
    <property type="evidence" value="ECO:0007669"/>
    <property type="project" value="InterPro"/>
</dbReference>
<reference evidence="9 10" key="1">
    <citation type="submission" date="2018-08" db="EMBL/GenBank/DDBJ databases">
        <title>Genome analysis of the thermophilic bacterium of the candidate phylum Aminicenantes from deep subsurface aquifer revealed its physiology and ecological role.</title>
        <authorList>
            <person name="Kadnikov V.V."/>
            <person name="Mardanov A.V."/>
            <person name="Beletsky A.V."/>
            <person name="Karnachuk O.V."/>
            <person name="Ravin N.V."/>
        </authorList>
    </citation>
    <scope>NUCLEOTIDE SEQUENCE [LARGE SCALE GENOMIC DNA]</scope>
    <source>
        <strain evidence="9">BY38</strain>
    </source>
</reference>
<evidence type="ECO:0000256" key="4">
    <source>
        <dbReference type="ARBA" id="ARBA00022692"/>
    </source>
</evidence>
<evidence type="ECO:0000256" key="2">
    <source>
        <dbReference type="ARBA" id="ARBA00022448"/>
    </source>
</evidence>
<evidence type="ECO:0000256" key="7">
    <source>
        <dbReference type="RuleBase" id="RU003755"/>
    </source>
</evidence>
<gene>
    <name evidence="9" type="ORF">OP8BY_1180</name>
</gene>
<keyword evidence="3" id="KW-1003">Cell membrane</keyword>
<feature type="transmembrane region" description="Helical" evidence="8">
    <location>
        <begin position="464"/>
        <end position="483"/>
    </location>
</feature>
<feature type="transmembrane region" description="Helical" evidence="8">
    <location>
        <begin position="328"/>
        <end position="349"/>
    </location>
</feature>
<feature type="transmembrane region" description="Helical" evidence="8">
    <location>
        <begin position="99"/>
        <end position="122"/>
    </location>
</feature>
<evidence type="ECO:0000256" key="1">
    <source>
        <dbReference type="ARBA" id="ARBA00004651"/>
    </source>
</evidence>
<feature type="transmembrane region" description="Helical" evidence="8">
    <location>
        <begin position="46"/>
        <end position="66"/>
    </location>
</feature>
<evidence type="ECO:0000256" key="3">
    <source>
        <dbReference type="ARBA" id="ARBA00022475"/>
    </source>
</evidence>
<dbReference type="EMBL" id="QUAH01000015">
    <property type="protein sequence ID" value="RFT14980.1"/>
    <property type="molecule type" value="Genomic_DNA"/>
</dbReference>
<organism evidence="9 10">
    <name type="scientific">Candidatus Saccharicenans subterraneus</name>
    <dbReference type="NCBI Taxonomy" id="2508984"/>
    <lineage>
        <taxon>Bacteria</taxon>
        <taxon>Candidatus Aminicenantota</taxon>
        <taxon>Candidatus Aminicenantia</taxon>
        <taxon>Candidatus Aminicenantales</taxon>
        <taxon>Candidatus Saccharicenantaceae</taxon>
        <taxon>Candidatus Saccharicenans</taxon>
    </lineage>
</organism>
<feature type="transmembrane region" description="Helical" evidence="8">
    <location>
        <begin position="356"/>
        <end position="376"/>
    </location>
</feature>
<dbReference type="PROSITE" id="PS01023">
    <property type="entry name" value="PTR2_2"/>
    <property type="match status" value="1"/>
</dbReference>